<gene>
    <name evidence="5" type="primary">rqcH</name>
    <name evidence="7" type="ORF">OL234_04435</name>
</gene>
<dbReference type="PANTHER" id="PTHR15239:SF6">
    <property type="entry name" value="RIBOSOME QUALITY CONTROL COMPLEX SUBUNIT NEMF"/>
    <property type="match status" value="1"/>
</dbReference>
<keyword evidence="2 5" id="KW-0699">rRNA-binding</keyword>
<keyword evidence="3 5" id="KW-0694">RNA-binding</keyword>
<dbReference type="GO" id="GO:0000049">
    <property type="term" value="F:tRNA binding"/>
    <property type="evidence" value="ECO:0007669"/>
    <property type="project" value="UniProtKB-UniRule"/>
</dbReference>
<evidence type="ECO:0000256" key="4">
    <source>
        <dbReference type="ARBA" id="ARBA00022917"/>
    </source>
</evidence>
<keyword evidence="4 5" id="KW-0648">Protein biosynthesis</keyword>
<comment type="function">
    <text evidence="5">Key component of the ribosome quality control system (RQC), a ribosome-associated complex that mediates the extraction of incompletely synthesized nascent chains from stalled ribosomes and their subsequent degradation. RqcH recruits Ala-charged tRNA, and with RqcP directs the elongation of stalled nascent chains on 50S ribosomal subunits, leading to non-templated C-terminal alanine extensions (Ala tail). The Ala tail promotes nascent chain degradation. May add between 1 and at least 8 Ala residues. Binds to stalled 50S ribosomal subunits.</text>
</comment>
<keyword evidence="5" id="KW-0175">Coiled coil</keyword>
<dbReference type="FunFam" id="2.30.310.10:FF:000004">
    <property type="entry name" value="Fibronectin-binding protein A"/>
    <property type="match status" value="1"/>
</dbReference>
<dbReference type="PANTHER" id="PTHR15239">
    <property type="entry name" value="NUCLEAR EXPORT MEDIATOR FACTOR NEMF"/>
    <property type="match status" value="1"/>
</dbReference>
<dbReference type="InterPro" id="IPR043682">
    <property type="entry name" value="RqcH_bacterial"/>
</dbReference>
<accession>A0AAF0CW79</accession>
<feature type="domain" description="NFACT RNA-binding" evidence="6">
    <location>
        <begin position="450"/>
        <end position="538"/>
    </location>
</feature>
<dbReference type="GO" id="GO:1990112">
    <property type="term" value="C:RQC complex"/>
    <property type="evidence" value="ECO:0007669"/>
    <property type="project" value="TreeGrafter"/>
</dbReference>
<keyword evidence="8" id="KW-1185">Reference proteome</keyword>
<comment type="similarity">
    <text evidence="5">Belongs to the NEMF family.</text>
</comment>
<dbReference type="Gene3D" id="2.30.310.10">
    <property type="entry name" value="ibrinogen binding protein from staphylococcus aureus domain"/>
    <property type="match status" value="1"/>
</dbReference>
<dbReference type="InterPro" id="IPR008532">
    <property type="entry name" value="NFACT_RNA-bd"/>
</dbReference>
<dbReference type="Gene3D" id="3.40.970.40">
    <property type="entry name" value="fibrinogen binding protein from staphylococcus aureus domain like"/>
    <property type="match status" value="1"/>
</dbReference>
<reference evidence="7" key="1">
    <citation type="submission" date="2022-10" db="EMBL/GenBank/DDBJ databases">
        <title>Vagococcus sp. isolated from poultry meat.</title>
        <authorList>
            <person name="Johansson P."/>
            <person name="Bjorkroth J."/>
        </authorList>
    </citation>
    <scope>NUCLEOTIDE SEQUENCE</scope>
    <source>
        <strain evidence="7">STAA11</strain>
    </source>
</reference>
<evidence type="ECO:0000256" key="2">
    <source>
        <dbReference type="ARBA" id="ARBA00022730"/>
    </source>
</evidence>
<evidence type="ECO:0000313" key="7">
    <source>
        <dbReference type="EMBL" id="WEG74148.1"/>
    </source>
</evidence>
<dbReference type="Pfam" id="PF05833">
    <property type="entry name" value="NFACT_N"/>
    <property type="match status" value="1"/>
</dbReference>
<evidence type="ECO:0000259" key="6">
    <source>
        <dbReference type="Pfam" id="PF05670"/>
    </source>
</evidence>
<evidence type="ECO:0000256" key="1">
    <source>
        <dbReference type="ARBA" id="ARBA00022555"/>
    </source>
</evidence>
<dbReference type="GO" id="GO:0019843">
    <property type="term" value="F:rRNA binding"/>
    <property type="evidence" value="ECO:0007669"/>
    <property type="project" value="UniProtKB-UniRule"/>
</dbReference>
<proteinExistence type="inferred from homology"/>
<dbReference type="GO" id="GO:0043023">
    <property type="term" value="F:ribosomal large subunit binding"/>
    <property type="evidence" value="ECO:0007669"/>
    <property type="project" value="UniProtKB-UniRule"/>
</dbReference>
<organism evidence="7 8">
    <name type="scientific">Vagococcus intermedius</name>
    <dbReference type="NCBI Taxonomy" id="2991418"/>
    <lineage>
        <taxon>Bacteria</taxon>
        <taxon>Bacillati</taxon>
        <taxon>Bacillota</taxon>
        <taxon>Bacilli</taxon>
        <taxon>Lactobacillales</taxon>
        <taxon>Enterococcaceae</taxon>
        <taxon>Vagococcus</taxon>
    </lineage>
</organism>
<sequence length="566" mass="64823">MTFDGVFTHAMINELNNTVLNGRLSKIHQPYDNEIILVIRSNGKNHKLLLSAHPNYARMQLTNMDYQNPSTAPNFCMLMRKYLEGALLTKIEQVGNDRIVHMSFSKRNELGDLEQVKLVIELMGRHSNIILINEHEQKILDCIKHIGPGQNSYRTLLPGASYISAPSDSEQFDPFTVEKTKLFESLVTALAIDTSFLQKKFQGIGRPTATELAQRLEEQPNNLIQTWRDFWQKIDEQPLPTLSIFENKEYFTPITYKSLGPEVYTFPSLSELLDMFYEGKAEKERFKQQAGELVRTIENEAKKIATKSKKLEKSLLETENAEEYRQKGELLTTFLHKVPKGAKKITLENYYEDNLPITISLREDLSPSQNAQKYFQKYGKLKNGVKIIQEQLENAKKEYNYLESVLSQLELASPMDVDIMREELIAEKYIRPKRKDIQKQKKAKSKPEKYLSTDGTPILVGKNNLQNDQLTFKIAEKNQIWLHAKDIPGSHVIIQSADPSSQTLEEAAMLAAYFSKYRLSASVPVDYVAAKHVKKPNGAKPGFVIYDNQHTLFVTPDKQSVETLKI</sequence>
<dbReference type="HAMAP" id="MF_00844_B">
    <property type="entry name" value="RqcH_B"/>
    <property type="match status" value="1"/>
</dbReference>
<name>A0AAF0CW79_9ENTE</name>
<keyword evidence="1 5" id="KW-0820">tRNA-binding</keyword>
<protein>
    <recommendedName>
        <fullName evidence="5">Rqc2 homolog RqcH</fullName>
        <shortName evidence="5">RqcH</shortName>
    </recommendedName>
</protein>
<dbReference type="KEGG" id="vie:OL234_04435"/>
<dbReference type="Pfam" id="PF05670">
    <property type="entry name" value="NFACT-R_1"/>
    <property type="match status" value="1"/>
</dbReference>
<dbReference type="GO" id="GO:0072344">
    <property type="term" value="P:rescue of stalled ribosome"/>
    <property type="evidence" value="ECO:0007669"/>
    <property type="project" value="UniProtKB-UniRule"/>
</dbReference>
<evidence type="ECO:0000256" key="3">
    <source>
        <dbReference type="ARBA" id="ARBA00022884"/>
    </source>
</evidence>
<dbReference type="RefSeq" id="WP_275469947.1">
    <property type="nucleotide sequence ID" value="NZ_CP110232.1"/>
</dbReference>
<comment type="subunit">
    <text evidence="5">Associates with stalled 50S ribosomal subunits. Binds to RqcP.</text>
</comment>
<dbReference type="EMBL" id="CP110232">
    <property type="protein sequence ID" value="WEG74148.1"/>
    <property type="molecule type" value="Genomic_DNA"/>
</dbReference>
<dbReference type="InterPro" id="IPR051608">
    <property type="entry name" value="RQC_Subunit_NEMF"/>
</dbReference>
<evidence type="ECO:0000313" key="8">
    <source>
        <dbReference type="Proteomes" id="UP001179647"/>
    </source>
</evidence>
<evidence type="ECO:0000256" key="5">
    <source>
        <dbReference type="HAMAP-Rule" id="MF_00844"/>
    </source>
</evidence>
<dbReference type="AlphaFoldDB" id="A0AAF0CW79"/>
<feature type="coiled-coil region" evidence="5">
    <location>
        <begin position="378"/>
        <end position="412"/>
    </location>
</feature>
<dbReference type="Proteomes" id="UP001179647">
    <property type="component" value="Chromosome"/>
</dbReference>